<reference evidence="18" key="1">
    <citation type="submission" date="2019-08" db="EMBL/GenBank/DDBJ databases">
        <title>Carotenoids and Carotenoid Binding Proteins in the Halophilic Cyanobacterium Euhalothece sp. ZM00.</title>
        <authorList>
            <person name="Cho S.M."/>
            <person name="Song J.Y."/>
            <person name="Park Y.-I."/>
        </authorList>
    </citation>
    <scope>NUCLEOTIDE SEQUENCE [LARGE SCALE GENOMIC DNA]</scope>
    <source>
        <strain evidence="18">Z-M001</strain>
    </source>
</reference>
<name>A0A5B8NJ06_9CHRO</name>
<comment type="catalytic activity">
    <reaction evidence="1 14 15 16">
        <text>Endonucleolytic cleavage to 5'-phosphomonoester.</text>
        <dbReference type="EC" id="3.1.26.4"/>
    </reaction>
</comment>
<gene>
    <name evidence="14" type="primary">rnhB</name>
    <name evidence="18" type="ORF">FRE64_02720</name>
</gene>
<dbReference type="PANTHER" id="PTHR10954">
    <property type="entry name" value="RIBONUCLEASE H2 SUBUNIT A"/>
    <property type="match status" value="1"/>
</dbReference>
<evidence type="ECO:0000256" key="1">
    <source>
        <dbReference type="ARBA" id="ARBA00000077"/>
    </source>
</evidence>
<dbReference type="InterPro" id="IPR022898">
    <property type="entry name" value="RNase_HII"/>
</dbReference>
<dbReference type="EC" id="3.1.26.4" evidence="6 14"/>
<dbReference type="EMBL" id="CP042326">
    <property type="protein sequence ID" value="QDZ38948.1"/>
    <property type="molecule type" value="Genomic_DNA"/>
</dbReference>
<feature type="binding site" evidence="14 15">
    <location>
        <position position="22"/>
    </location>
    <ligand>
        <name>a divalent metal cation</name>
        <dbReference type="ChEBI" id="CHEBI:60240"/>
    </ligand>
</feature>
<evidence type="ECO:0000256" key="2">
    <source>
        <dbReference type="ARBA" id="ARBA00001946"/>
    </source>
</evidence>
<dbReference type="SUPFAM" id="SSF53098">
    <property type="entry name" value="Ribonuclease H-like"/>
    <property type="match status" value="1"/>
</dbReference>
<dbReference type="InterPro" id="IPR012337">
    <property type="entry name" value="RNaseH-like_sf"/>
</dbReference>
<evidence type="ECO:0000256" key="15">
    <source>
        <dbReference type="PROSITE-ProRule" id="PRU01319"/>
    </source>
</evidence>
<dbReference type="InterPro" id="IPR036397">
    <property type="entry name" value="RNaseH_sf"/>
</dbReference>
<comment type="similarity">
    <text evidence="5 14 16">Belongs to the RNase HII family.</text>
</comment>
<keyword evidence="11 14" id="KW-0255">Endonuclease</keyword>
<evidence type="ECO:0000256" key="5">
    <source>
        <dbReference type="ARBA" id="ARBA00007383"/>
    </source>
</evidence>
<feature type="binding site" evidence="14 15">
    <location>
        <position position="117"/>
    </location>
    <ligand>
        <name>a divalent metal cation</name>
        <dbReference type="ChEBI" id="CHEBI:60240"/>
    </ligand>
</feature>
<evidence type="ECO:0000256" key="10">
    <source>
        <dbReference type="ARBA" id="ARBA00022723"/>
    </source>
</evidence>
<dbReference type="GO" id="GO:0003723">
    <property type="term" value="F:RNA binding"/>
    <property type="evidence" value="ECO:0007669"/>
    <property type="project" value="UniProtKB-UniRule"/>
</dbReference>
<protein>
    <recommendedName>
        <fullName evidence="7 14">Ribonuclease HII</fullName>
        <shortName evidence="14">RNase HII</shortName>
        <ecNumber evidence="6 14">3.1.26.4</ecNumber>
    </recommendedName>
</protein>
<dbReference type="RefSeq" id="WP_146294559.1">
    <property type="nucleotide sequence ID" value="NZ_CP042326.1"/>
</dbReference>
<evidence type="ECO:0000256" key="14">
    <source>
        <dbReference type="HAMAP-Rule" id="MF_00052"/>
    </source>
</evidence>
<dbReference type="PROSITE" id="PS51975">
    <property type="entry name" value="RNASE_H_2"/>
    <property type="match status" value="1"/>
</dbReference>
<evidence type="ECO:0000313" key="18">
    <source>
        <dbReference type="EMBL" id="QDZ38948.1"/>
    </source>
</evidence>
<keyword evidence="8 14" id="KW-0963">Cytoplasm</keyword>
<accession>A0A5B8NJ06</accession>
<dbReference type="GO" id="GO:0006298">
    <property type="term" value="P:mismatch repair"/>
    <property type="evidence" value="ECO:0007669"/>
    <property type="project" value="TreeGrafter"/>
</dbReference>
<evidence type="ECO:0000256" key="8">
    <source>
        <dbReference type="ARBA" id="ARBA00022490"/>
    </source>
</evidence>
<dbReference type="AlphaFoldDB" id="A0A5B8NJ06"/>
<feature type="binding site" evidence="14 15">
    <location>
        <position position="21"/>
    </location>
    <ligand>
        <name>a divalent metal cation</name>
        <dbReference type="ChEBI" id="CHEBI:60240"/>
    </ligand>
</feature>
<evidence type="ECO:0000256" key="7">
    <source>
        <dbReference type="ARBA" id="ARBA00019179"/>
    </source>
</evidence>
<feature type="domain" description="RNase H type-2" evidence="17">
    <location>
        <begin position="15"/>
        <end position="207"/>
    </location>
</feature>
<dbReference type="NCBIfam" id="NF000595">
    <property type="entry name" value="PRK00015.1-3"/>
    <property type="match status" value="1"/>
</dbReference>
<sequence>MEIEEQILKKVHPSTLIAGVDEVGRGALFGPVVAAAIILPASQVTELNEIAAKDSKKVSPKRRTEYAELIKAMVTDAQIGAAQASEIDEINILQASLRAMQRSVQKLTPPPMICLVDGRFALPDLHNIQQVNLKQGDARSRLIAAASIVAKVHRDNLIIRDWAEKYPQYHLAQNKGYGTAAHRSALEKYGPSPQHRRSFRPCRLATF</sequence>
<dbReference type="GO" id="GO:0005737">
    <property type="term" value="C:cytoplasm"/>
    <property type="evidence" value="ECO:0007669"/>
    <property type="project" value="UniProtKB-SubCell"/>
</dbReference>
<keyword evidence="10 14" id="KW-0479">Metal-binding</keyword>
<comment type="function">
    <text evidence="3 14 16">Endonuclease that specifically degrades the RNA of RNA-DNA hybrids.</text>
</comment>
<dbReference type="Pfam" id="PF01351">
    <property type="entry name" value="RNase_HII"/>
    <property type="match status" value="1"/>
</dbReference>
<dbReference type="GO" id="GO:0004523">
    <property type="term" value="F:RNA-DNA hybrid ribonuclease activity"/>
    <property type="evidence" value="ECO:0007669"/>
    <property type="project" value="UniProtKB-UniRule"/>
</dbReference>
<keyword evidence="19" id="KW-1185">Reference proteome</keyword>
<organism evidence="18 19">
    <name type="scientific">Euhalothece natronophila Z-M001</name>
    <dbReference type="NCBI Taxonomy" id="522448"/>
    <lineage>
        <taxon>Bacteria</taxon>
        <taxon>Bacillati</taxon>
        <taxon>Cyanobacteriota</taxon>
        <taxon>Cyanophyceae</taxon>
        <taxon>Oscillatoriophycideae</taxon>
        <taxon>Chroococcales</taxon>
        <taxon>Halothecacae</taxon>
        <taxon>Halothece cluster</taxon>
        <taxon>Euhalothece</taxon>
    </lineage>
</organism>
<evidence type="ECO:0000256" key="6">
    <source>
        <dbReference type="ARBA" id="ARBA00012180"/>
    </source>
</evidence>
<evidence type="ECO:0000256" key="13">
    <source>
        <dbReference type="ARBA" id="ARBA00023211"/>
    </source>
</evidence>
<dbReference type="GO" id="GO:0032299">
    <property type="term" value="C:ribonuclease H2 complex"/>
    <property type="evidence" value="ECO:0007669"/>
    <property type="project" value="TreeGrafter"/>
</dbReference>
<comment type="subcellular location">
    <subcellularLocation>
        <location evidence="4 14">Cytoplasm</location>
    </subcellularLocation>
</comment>
<comment type="cofactor">
    <cofactor evidence="2">
        <name>Mg(2+)</name>
        <dbReference type="ChEBI" id="CHEBI:18420"/>
    </cofactor>
</comment>
<dbReference type="CDD" id="cd07182">
    <property type="entry name" value="RNase_HII_bacteria_HII_like"/>
    <property type="match status" value="1"/>
</dbReference>
<evidence type="ECO:0000256" key="12">
    <source>
        <dbReference type="ARBA" id="ARBA00022801"/>
    </source>
</evidence>
<proteinExistence type="inferred from homology"/>
<dbReference type="InterPro" id="IPR024567">
    <property type="entry name" value="RNase_HII/HIII_dom"/>
</dbReference>
<evidence type="ECO:0000256" key="4">
    <source>
        <dbReference type="ARBA" id="ARBA00004496"/>
    </source>
</evidence>
<comment type="cofactor">
    <cofactor evidence="14 15">
        <name>Mn(2+)</name>
        <dbReference type="ChEBI" id="CHEBI:29035"/>
    </cofactor>
    <cofactor evidence="14 15">
        <name>Mg(2+)</name>
        <dbReference type="ChEBI" id="CHEBI:18420"/>
    </cofactor>
    <text evidence="14 15">Manganese or magnesium. Binds 1 divalent metal ion per monomer in the absence of substrate. May bind a second metal ion after substrate binding.</text>
</comment>
<dbReference type="Gene3D" id="3.30.420.10">
    <property type="entry name" value="Ribonuclease H-like superfamily/Ribonuclease H"/>
    <property type="match status" value="1"/>
</dbReference>
<keyword evidence="13 14" id="KW-0464">Manganese</keyword>
<evidence type="ECO:0000259" key="17">
    <source>
        <dbReference type="PROSITE" id="PS51975"/>
    </source>
</evidence>
<dbReference type="Proteomes" id="UP000318453">
    <property type="component" value="Chromosome"/>
</dbReference>
<evidence type="ECO:0000256" key="11">
    <source>
        <dbReference type="ARBA" id="ARBA00022759"/>
    </source>
</evidence>
<dbReference type="GO" id="GO:0043137">
    <property type="term" value="P:DNA replication, removal of RNA primer"/>
    <property type="evidence" value="ECO:0007669"/>
    <property type="project" value="TreeGrafter"/>
</dbReference>
<dbReference type="PANTHER" id="PTHR10954:SF18">
    <property type="entry name" value="RIBONUCLEASE HII"/>
    <property type="match status" value="1"/>
</dbReference>
<evidence type="ECO:0000256" key="16">
    <source>
        <dbReference type="RuleBase" id="RU003515"/>
    </source>
</evidence>
<evidence type="ECO:0000256" key="3">
    <source>
        <dbReference type="ARBA" id="ARBA00004065"/>
    </source>
</evidence>
<dbReference type="OrthoDB" id="9803420at2"/>
<dbReference type="HAMAP" id="MF_00052_B">
    <property type="entry name" value="RNase_HII_B"/>
    <property type="match status" value="1"/>
</dbReference>
<keyword evidence="9 14" id="KW-0540">Nuclease</keyword>
<keyword evidence="12 14" id="KW-0378">Hydrolase</keyword>
<dbReference type="KEGG" id="enn:FRE64_02720"/>
<dbReference type="GO" id="GO:0030145">
    <property type="term" value="F:manganese ion binding"/>
    <property type="evidence" value="ECO:0007669"/>
    <property type="project" value="UniProtKB-UniRule"/>
</dbReference>
<dbReference type="InterPro" id="IPR001352">
    <property type="entry name" value="RNase_HII/HIII"/>
</dbReference>
<evidence type="ECO:0000313" key="19">
    <source>
        <dbReference type="Proteomes" id="UP000318453"/>
    </source>
</evidence>
<evidence type="ECO:0000256" key="9">
    <source>
        <dbReference type="ARBA" id="ARBA00022722"/>
    </source>
</evidence>